<evidence type="ECO:0000313" key="5">
    <source>
        <dbReference type="Proteomes" id="UP000014115"/>
    </source>
</evidence>
<evidence type="ECO:0000256" key="1">
    <source>
        <dbReference type="ARBA" id="ARBA00023122"/>
    </source>
</evidence>
<evidence type="ECO:0000313" key="4">
    <source>
        <dbReference type="EMBL" id="EKE86920.1"/>
    </source>
</evidence>
<dbReference type="Pfam" id="PF00571">
    <property type="entry name" value="CBS"/>
    <property type="match status" value="2"/>
</dbReference>
<dbReference type="InterPro" id="IPR051257">
    <property type="entry name" value="Diverse_CBS-Domain"/>
</dbReference>
<dbReference type="OrthoDB" id="9790355at2"/>
<dbReference type="eggNOG" id="COG0517">
    <property type="taxonomic scope" value="Bacteria"/>
</dbReference>
<keyword evidence="1 2" id="KW-0129">CBS domain</keyword>
<dbReference type="CDD" id="cd04629">
    <property type="entry name" value="CBS_pair_bac"/>
    <property type="match status" value="1"/>
</dbReference>
<protein>
    <recommendedName>
        <fullName evidence="3">CBS domain-containing protein</fullName>
    </recommendedName>
</protein>
<gene>
    <name evidence="4" type="ORF">A10D4_01722</name>
</gene>
<dbReference type="SMART" id="SM00116">
    <property type="entry name" value="CBS"/>
    <property type="match status" value="2"/>
</dbReference>
<accession>K2LAS3</accession>
<dbReference type="SUPFAM" id="SSF54631">
    <property type="entry name" value="CBS-domain pair"/>
    <property type="match status" value="1"/>
</dbReference>
<dbReference type="AlphaFoldDB" id="K2LAS3"/>
<evidence type="ECO:0000259" key="3">
    <source>
        <dbReference type="PROSITE" id="PS51371"/>
    </source>
</evidence>
<dbReference type="InterPro" id="IPR046342">
    <property type="entry name" value="CBS_dom_sf"/>
</dbReference>
<dbReference type="EMBL" id="AMRG01000002">
    <property type="protein sequence ID" value="EKE86920.1"/>
    <property type="molecule type" value="Genomic_DNA"/>
</dbReference>
<keyword evidence="5" id="KW-1185">Reference proteome</keyword>
<dbReference type="Gene3D" id="3.10.580.10">
    <property type="entry name" value="CBS-domain"/>
    <property type="match status" value="1"/>
</dbReference>
<dbReference type="PROSITE" id="PS51371">
    <property type="entry name" value="CBS"/>
    <property type="match status" value="2"/>
</dbReference>
<dbReference type="PATRIC" id="fig|740709.3.peg.346"/>
<name>K2LAS3_9GAMM</name>
<sequence length="140" mass="15686">MKSVKVSDYMTRYPVIFTTQMTIEKAVEELLRSQQRGGPVVNAQQRVVGFLSEQDCLAAMLRATYHQEQSALVEDCMTTPVLTVRSDMSILDLAEQMQVNKPKLYPVIDENNRLTGLIGRSEVLRAMDLCLGDGYRRGGG</sequence>
<dbReference type="PANTHER" id="PTHR43080:SF26">
    <property type="entry name" value="REGULATORY PROTEIN"/>
    <property type="match status" value="1"/>
</dbReference>
<reference evidence="4 5" key="1">
    <citation type="journal article" date="2012" name="J. Bacteriol.">
        <title>Genome Sequence of Idiomarina xiamenensis Type Strain 10-D-4.</title>
        <authorList>
            <person name="Lai Q."/>
            <person name="Wang L."/>
            <person name="Wang W."/>
            <person name="Shao Z."/>
        </authorList>
    </citation>
    <scope>NUCLEOTIDE SEQUENCE [LARGE SCALE GENOMIC DNA]</scope>
    <source>
        <strain evidence="4 5">10-D-4</strain>
    </source>
</reference>
<comment type="caution">
    <text evidence="4">The sequence shown here is derived from an EMBL/GenBank/DDBJ whole genome shotgun (WGS) entry which is preliminary data.</text>
</comment>
<dbReference type="InterPro" id="IPR044729">
    <property type="entry name" value="CBS_bac"/>
</dbReference>
<dbReference type="InterPro" id="IPR000644">
    <property type="entry name" value="CBS_dom"/>
</dbReference>
<dbReference type="PANTHER" id="PTHR43080">
    <property type="entry name" value="CBS DOMAIN-CONTAINING PROTEIN CBSX3, MITOCHONDRIAL"/>
    <property type="match status" value="1"/>
</dbReference>
<evidence type="ECO:0000256" key="2">
    <source>
        <dbReference type="PROSITE-ProRule" id="PRU00703"/>
    </source>
</evidence>
<organism evidence="4 5">
    <name type="scientific">Idiomarina xiamenensis 10-D-4</name>
    <dbReference type="NCBI Taxonomy" id="740709"/>
    <lineage>
        <taxon>Bacteria</taxon>
        <taxon>Pseudomonadati</taxon>
        <taxon>Pseudomonadota</taxon>
        <taxon>Gammaproteobacteria</taxon>
        <taxon>Alteromonadales</taxon>
        <taxon>Idiomarinaceae</taxon>
        <taxon>Idiomarina</taxon>
    </lineage>
</organism>
<feature type="domain" description="CBS" evidence="3">
    <location>
        <begin position="10"/>
        <end position="68"/>
    </location>
</feature>
<feature type="domain" description="CBS" evidence="3">
    <location>
        <begin position="77"/>
        <end position="134"/>
    </location>
</feature>
<dbReference type="STRING" id="740709.A10D4_01722"/>
<dbReference type="Proteomes" id="UP000014115">
    <property type="component" value="Unassembled WGS sequence"/>
</dbReference>
<proteinExistence type="predicted"/>
<dbReference type="RefSeq" id="WP_008487331.1">
    <property type="nucleotide sequence ID" value="NZ_AMRG01000002.1"/>
</dbReference>